<dbReference type="EMBL" id="CADIJQ010000001">
    <property type="protein sequence ID" value="CAB3663820.1"/>
    <property type="molecule type" value="Genomic_DNA"/>
</dbReference>
<dbReference type="GO" id="GO:0003700">
    <property type="term" value="F:DNA-binding transcription factor activity"/>
    <property type="evidence" value="ECO:0007669"/>
    <property type="project" value="InterPro"/>
</dbReference>
<evidence type="ECO:0000313" key="7">
    <source>
        <dbReference type="Proteomes" id="UP000494269"/>
    </source>
</evidence>
<dbReference type="AlphaFoldDB" id="A0A6S6Z9E8"/>
<dbReference type="GO" id="GO:0000976">
    <property type="term" value="F:transcription cis-regulatory region binding"/>
    <property type="evidence" value="ECO:0007669"/>
    <property type="project" value="TreeGrafter"/>
</dbReference>
<keyword evidence="7" id="KW-1185">Reference proteome</keyword>
<evidence type="ECO:0000256" key="1">
    <source>
        <dbReference type="ARBA" id="ARBA00009437"/>
    </source>
</evidence>
<gene>
    <name evidence="6" type="primary">tsaR_1</name>
    <name evidence="6" type="ORF">LMG3441_00704</name>
</gene>
<dbReference type="Pfam" id="PF00126">
    <property type="entry name" value="HTH_1"/>
    <property type="match status" value="1"/>
</dbReference>
<accession>A0A6S6Z9E8</accession>
<dbReference type="SUPFAM" id="SSF46785">
    <property type="entry name" value="Winged helix' DNA-binding domain"/>
    <property type="match status" value="1"/>
</dbReference>
<name>A0A6S6Z9E8_9BURK</name>
<evidence type="ECO:0000256" key="4">
    <source>
        <dbReference type="ARBA" id="ARBA00023163"/>
    </source>
</evidence>
<reference evidence="6 7" key="1">
    <citation type="submission" date="2020-04" db="EMBL/GenBank/DDBJ databases">
        <authorList>
            <person name="De Canck E."/>
        </authorList>
    </citation>
    <scope>NUCLEOTIDE SEQUENCE [LARGE SCALE GENOMIC DNA]</scope>
    <source>
        <strain evidence="6 7">LMG 3441</strain>
    </source>
</reference>
<dbReference type="PANTHER" id="PTHR30126">
    <property type="entry name" value="HTH-TYPE TRANSCRIPTIONAL REGULATOR"/>
    <property type="match status" value="1"/>
</dbReference>
<evidence type="ECO:0000256" key="2">
    <source>
        <dbReference type="ARBA" id="ARBA00023015"/>
    </source>
</evidence>
<keyword evidence="3" id="KW-0238">DNA-binding</keyword>
<dbReference type="Gene3D" id="1.10.10.10">
    <property type="entry name" value="Winged helix-like DNA-binding domain superfamily/Winged helix DNA-binding domain"/>
    <property type="match status" value="1"/>
</dbReference>
<dbReference type="InterPro" id="IPR000847">
    <property type="entry name" value="LysR_HTH_N"/>
</dbReference>
<protein>
    <submittedName>
        <fullName evidence="6">HTH-type transcriptional regulator TsaR</fullName>
    </submittedName>
</protein>
<dbReference type="InterPro" id="IPR036390">
    <property type="entry name" value="WH_DNA-bd_sf"/>
</dbReference>
<keyword evidence="4" id="KW-0804">Transcription</keyword>
<comment type="similarity">
    <text evidence="1">Belongs to the LysR transcriptional regulatory family.</text>
</comment>
<dbReference type="RefSeq" id="WP_175168803.1">
    <property type="nucleotide sequence ID" value="NZ_CADIJQ010000001.1"/>
</dbReference>
<evidence type="ECO:0000259" key="5">
    <source>
        <dbReference type="PROSITE" id="PS50931"/>
    </source>
</evidence>
<dbReference type="Pfam" id="PF03466">
    <property type="entry name" value="LysR_substrate"/>
    <property type="match status" value="1"/>
</dbReference>
<evidence type="ECO:0000313" key="6">
    <source>
        <dbReference type="EMBL" id="CAB3663820.1"/>
    </source>
</evidence>
<feature type="domain" description="HTH lysR-type" evidence="5">
    <location>
        <begin position="1"/>
        <end position="58"/>
    </location>
</feature>
<dbReference type="SUPFAM" id="SSF53850">
    <property type="entry name" value="Periplasmic binding protein-like II"/>
    <property type="match status" value="1"/>
</dbReference>
<sequence>MTLQQLRDFLAVIEYGGFRAAARALEVSQGGLTKSIAKLEDDYSAVLVRRDAKGLQLTPEGEAFAPMARTVIVEADRASKWLRQSSEKQRPAISVGVSIDPALRLAPTVFGDFRRSNPNVALHLTHSVTSDLLMHLRDNRIELALVRLSGTPDPALSEDLHIEPLYEGEPVVLARSGHPLNDVASVAVLNTYDWIVVGGVPDEKSGDASLVEIFDRYSVGRPRVAAYSSSLFDAVSLLLHSDYLARLPLVVLHHPLVKGKLKAIKVSEDVRPYTIALVYKSGRKLSREAQLLCAMISSYVRIDNARNGLPNPGASVS</sequence>
<dbReference type="Proteomes" id="UP000494269">
    <property type="component" value="Unassembled WGS sequence"/>
</dbReference>
<dbReference type="PANTHER" id="PTHR30126:SF97">
    <property type="entry name" value="HTH-TYPE TRANSCRIPTIONAL REGULATOR ABGR"/>
    <property type="match status" value="1"/>
</dbReference>
<evidence type="ECO:0000256" key="3">
    <source>
        <dbReference type="ARBA" id="ARBA00023125"/>
    </source>
</evidence>
<organism evidence="6 7">
    <name type="scientific">Achromobacter kerstersii</name>
    <dbReference type="NCBI Taxonomy" id="1353890"/>
    <lineage>
        <taxon>Bacteria</taxon>
        <taxon>Pseudomonadati</taxon>
        <taxon>Pseudomonadota</taxon>
        <taxon>Betaproteobacteria</taxon>
        <taxon>Burkholderiales</taxon>
        <taxon>Alcaligenaceae</taxon>
        <taxon>Achromobacter</taxon>
    </lineage>
</organism>
<proteinExistence type="inferred from homology"/>
<keyword evidence="2" id="KW-0805">Transcription regulation</keyword>
<dbReference type="Gene3D" id="3.40.190.10">
    <property type="entry name" value="Periplasmic binding protein-like II"/>
    <property type="match status" value="2"/>
</dbReference>
<dbReference type="InterPro" id="IPR005119">
    <property type="entry name" value="LysR_subst-bd"/>
</dbReference>
<dbReference type="InterPro" id="IPR036388">
    <property type="entry name" value="WH-like_DNA-bd_sf"/>
</dbReference>
<dbReference type="PROSITE" id="PS50931">
    <property type="entry name" value="HTH_LYSR"/>
    <property type="match status" value="1"/>
</dbReference>